<feature type="transmembrane region" description="Helical" evidence="1">
    <location>
        <begin position="118"/>
        <end position="136"/>
    </location>
</feature>
<reference evidence="2 3" key="1">
    <citation type="submission" date="2017-06" db="EMBL/GenBank/DDBJ databases">
        <title>Draft Genome Sequence of Natranaerobius trueperi halophilic, alkalithermophilic bacteria from soda lakes.</title>
        <authorList>
            <person name="Zhao B."/>
        </authorList>
    </citation>
    <scope>NUCLEOTIDE SEQUENCE [LARGE SCALE GENOMIC DNA]</scope>
    <source>
        <strain evidence="2 3">DSM 18760</strain>
    </source>
</reference>
<keyword evidence="1" id="KW-0812">Transmembrane</keyword>
<dbReference type="Proteomes" id="UP000214588">
    <property type="component" value="Unassembled WGS sequence"/>
</dbReference>
<keyword evidence="3" id="KW-1185">Reference proteome</keyword>
<keyword evidence="1" id="KW-0472">Membrane</keyword>
<name>A0A226C3K7_9FIRM</name>
<evidence type="ECO:0000256" key="1">
    <source>
        <dbReference type="SAM" id="Phobius"/>
    </source>
</evidence>
<dbReference type="OrthoDB" id="2925884at2"/>
<feature type="transmembrane region" description="Helical" evidence="1">
    <location>
        <begin position="6"/>
        <end position="24"/>
    </location>
</feature>
<proteinExistence type="predicted"/>
<keyword evidence="1" id="KW-1133">Transmembrane helix</keyword>
<accession>A0A226C3K7</accession>
<sequence>MIIPVIFVGLVFLVIFAIAGIKGTNQEGGEDMIKNVYIYLVLFVTLMMTIGGSVGVFMSTADMVSPEPYYQTFDDYVNRQINRFDETEIELSDEELRENYENVVRDHKDRERIKAQNSLIKSLAWIVVPLPIFIFFQRRLQKKN</sequence>
<dbReference type="AlphaFoldDB" id="A0A226C3K7"/>
<gene>
    <name evidence="2" type="ORF">CDO51_00780</name>
</gene>
<dbReference type="EMBL" id="NIQC01000001">
    <property type="protein sequence ID" value="OWZ85059.1"/>
    <property type="molecule type" value="Genomic_DNA"/>
</dbReference>
<evidence type="ECO:0000313" key="3">
    <source>
        <dbReference type="Proteomes" id="UP000214588"/>
    </source>
</evidence>
<evidence type="ECO:0008006" key="4">
    <source>
        <dbReference type="Google" id="ProtNLM"/>
    </source>
</evidence>
<organism evidence="2 3">
    <name type="scientific">Natranaerobius trueperi</name>
    <dbReference type="NCBI Taxonomy" id="759412"/>
    <lineage>
        <taxon>Bacteria</taxon>
        <taxon>Bacillati</taxon>
        <taxon>Bacillota</taxon>
        <taxon>Clostridia</taxon>
        <taxon>Natranaerobiales</taxon>
        <taxon>Natranaerobiaceae</taxon>
        <taxon>Natranaerobius</taxon>
    </lineage>
</organism>
<feature type="transmembrane region" description="Helical" evidence="1">
    <location>
        <begin position="36"/>
        <end position="58"/>
    </location>
</feature>
<evidence type="ECO:0000313" key="2">
    <source>
        <dbReference type="EMBL" id="OWZ85059.1"/>
    </source>
</evidence>
<comment type="caution">
    <text evidence="2">The sequence shown here is derived from an EMBL/GenBank/DDBJ whole genome shotgun (WGS) entry which is preliminary data.</text>
</comment>
<protein>
    <recommendedName>
        <fullName evidence="4">DUF5671 domain-containing protein</fullName>
    </recommendedName>
</protein>